<evidence type="ECO:0000313" key="3">
    <source>
        <dbReference type="Proteomes" id="UP000223709"/>
    </source>
</evidence>
<proteinExistence type="predicted"/>
<dbReference type="InterPro" id="IPR046664">
    <property type="entry name" value="DUF6773"/>
</dbReference>
<feature type="transmembrane region" description="Helical" evidence="1">
    <location>
        <begin position="111"/>
        <end position="133"/>
    </location>
</feature>
<dbReference type="Proteomes" id="UP000223709">
    <property type="component" value="Chromosome"/>
</dbReference>
<reference evidence="2 3" key="1">
    <citation type="submission" date="2017-10" db="EMBL/GenBank/DDBJ databases">
        <title>Complete Genome Sequence of Faecalibacterium prausnitzii isolated from the gut of healthy adult Indian.</title>
        <authorList>
            <person name="Bag S."/>
            <person name="Ghosh T.S."/>
            <person name="Das B."/>
        </authorList>
    </citation>
    <scope>NUCLEOTIDE SEQUENCE [LARGE SCALE GENOMIC DNA]</scope>
    <source>
        <strain evidence="2 3">Indica</strain>
    </source>
</reference>
<dbReference type="InterPro" id="IPR036259">
    <property type="entry name" value="MFS_trans_sf"/>
</dbReference>
<feature type="transmembrane region" description="Helical" evidence="1">
    <location>
        <begin position="28"/>
        <end position="46"/>
    </location>
</feature>
<feature type="transmembrane region" description="Helical" evidence="1">
    <location>
        <begin position="52"/>
        <end position="74"/>
    </location>
</feature>
<sequence length="147" mass="16323">MKFSLYSKKNVLDEMQEQTLRKIGERGFCLMWGGLLAAMVIQLLTGNAEKAIGEWVVFMAGCVYTCVECVRNGLWDRHLSSSMGANAVYSLLAAVAVTVLWGLAYGYWMGAAFTGVSTGLLCFALLQFCAYLVKKNRKKLDDEPEEK</sequence>
<organism evidence="2 3">
    <name type="scientific">Faecalibacterium prausnitzii</name>
    <dbReference type="NCBI Taxonomy" id="853"/>
    <lineage>
        <taxon>Bacteria</taxon>
        <taxon>Bacillati</taxon>
        <taxon>Bacillota</taxon>
        <taxon>Clostridia</taxon>
        <taxon>Eubacteriales</taxon>
        <taxon>Oscillospiraceae</taxon>
        <taxon>Faecalibacterium</taxon>
    </lineage>
</organism>
<feature type="transmembrane region" description="Helical" evidence="1">
    <location>
        <begin position="86"/>
        <end position="105"/>
    </location>
</feature>
<dbReference type="EMBL" id="CP023819">
    <property type="protein sequence ID" value="ATL90397.1"/>
    <property type="molecule type" value="Genomic_DNA"/>
</dbReference>
<evidence type="ECO:0000313" key="2">
    <source>
        <dbReference type="EMBL" id="ATL90397.1"/>
    </source>
</evidence>
<keyword evidence="1" id="KW-0472">Membrane</keyword>
<evidence type="ECO:0000256" key="1">
    <source>
        <dbReference type="SAM" id="Phobius"/>
    </source>
</evidence>
<dbReference type="AlphaFoldDB" id="A0A291TB55"/>
<name>A0A291TB55_9FIRM</name>
<gene>
    <name evidence="2" type="ORF">CRH10_08860</name>
</gene>
<keyword evidence="1" id="KW-1133">Transmembrane helix</keyword>
<dbReference type="Pfam" id="PF20563">
    <property type="entry name" value="DUF6773"/>
    <property type="match status" value="1"/>
</dbReference>
<protein>
    <submittedName>
        <fullName evidence="2">Uncharacterized protein</fullName>
    </submittedName>
</protein>
<dbReference type="RefSeq" id="WP_098924201.1">
    <property type="nucleotide sequence ID" value="NZ_CP023819.1"/>
</dbReference>
<dbReference type="SUPFAM" id="SSF103473">
    <property type="entry name" value="MFS general substrate transporter"/>
    <property type="match status" value="1"/>
</dbReference>
<accession>A0A291TB55</accession>
<keyword evidence="1" id="KW-0812">Transmembrane</keyword>